<dbReference type="InterPro" id="IPR013762">
    <property type="entry name" value="Integrase-like_cat_sf"/>
</dbReference>
<dbReference type="Gene3D" id="1.10.443.10">
    <property type="entry name" value="Intergrase catalytic core"/>
    <property type="match status" value="1"/>
</dbReference>
<name>A0ABW7HK25_9BURK</name>
<evidence type="ECO:0008006" key="5">
    <source>
        <dbReference type="Google" id="ProtNLM"/>
    </source>
</evidence>
<keyword evidence="2" id="KW-0233">DNA recombination</keyword>
<gene>
    <name evidence="3" type="ORF">ACG04R_26650</name>
</gene>
<dbReference type="Gene3D" id="1.10.150.130">
    <property type="match status" value="1"/>
</dbReference>
<dbReference type="RefSeq" id="WP_394417187.1">
    <property type="nucleotide sequence ID" value="NZ_JBIGIC010000020.1"/>
</dbReference>
<comment type="caution">
    <text evidence="3">The sequence shown here is derived from an EMBL/GenBank/DDBJ whole genome shotgun (WGS) entry which is preliminary data.</text>
</comment>
<keyword evidence="4" id="KW-1185">Reference proteome</keyword>
<evidence type="ECO:0000256" key="2">
    <source>
        <dbReference type="ARBA" id="ARBA00023172"/>
    </source>
</evidence>
<accession>A0ABW7HK25</accession>
<protein>
    <recommendedName>
        <fullName evidence="5">Integrase</fullName>
    </recommendedName>
</protein>
<reference evidence="3 4" key="1">
    <citation type="submission" date="2024-08" db="EMBL/GenBank/DDBJ databases">
        <authorList>
            <person name="Lu H."/>
        </authorList>
    </citation>
    <scope>NUCLEOTIDE SEQUENCE [LARGE SCALE GENOMIC DNA]</scope>
    <source>
        <strain evidence="3 4">BYS78W</strain>
    </source>
</reference>
<dbReference type="Proteomes" id="UP001606134">
    <property type="component" value="Unassembled WGS sequence"/>
</dbReference>
<proteinExistence type="predicted"/>
<dbReference type="EMBL" id="JBIGIC010000020">
    <property type="protein sequence ID" value="MFG6490280.1"/>
    <property type="molecule type" value="Genomic_DNA"/>
</dbReference>
<evidence type="ECO:0000313" key="3">
    <source>
        <dbReference type="EMBL" id="MFG6490280.1"/>
    </source>
</evidence>
<dbReference type="InterPro" id="IPR010998">
    <property type="entry name" value="Integrase_recombinase_N"/>
</dbReference>
<evidence type="ECO:0000256" key="1">
    <source>
        <dbReference type="ARBA" id="ARBA00023125"/>
    </source>
</evidence>
<organism evidence="3 4">
    <name type="scientific">Pelomonas candidula</name>
    <dbReference type="NCBI Taxonomy" id="3299025"/>
    <lineage>
        <taxon>Bacteria</taxon>
        <taxon>Pseudomonadati</taxon>
        <taxon>Pseudomonadota</taxon>
        <taxon>Betaproteobacteria</taxon>
        <taxon>Burkholderiales</taxon>
        <taxon>Sphaerotilaceae</taxon>
        <taxon>Roseateles</taxon>
    </lineage>
</organism>
<evidence type="ECO:0000313" key="4">
    <source>
        <dbReference type="Proteomes" id="UP001606134"/>
    </source>
</evidence>
<dbReference type="SUPFAM" id="SSF56349">
    <property type="entry name" value="DNA breaking-rejoining enzymes"/>
    <property type="match status" value="1"/>
</dbReference>
<keyword evidence="1" id="KW-0238">DNA-binding</keyword>
<sequence length="574" mass="64392">MPENFYRPDHGRSLNWYVRLVPPTALKGHPGVREFRKSTGTADLRRAKTIGALLIAEKRSEWDRLLAAAKPACASPQPLTPELIEHICARRLYQWMHIDDLGRYEGAGHDDKSHAALTQLCQATDKSMRSVLARGKSAPEWEATLQVLDDWCEQIKLMVIRTDPRYPQLVRQFAEVELEATRRVLNRNQGEGAPSPEEPRPVGACLSALSEPYRDFKRQRSGGKHTGTSVHVWLKLIDHLGDVPLGAVKASDLFEFLEARMRAPVKPWSMKHAHGFVKRTLREVFALARTRGLLEGANPVDDLDVLPSLTSKEEKARRKPRHPFTDSQLSTLFASDWYRPDSTRWRGKMATDLGARYWVPLVCMFHGNRVREVLQLVASDVAVQQGVSVVQFREEMDGEQAAMLAAGVVRSLKNDPSRRVVPLHPTLLALGFGEYVEQRRSQAGANALLFPSSIPKPGGKAPMLGRAYEQAFLRHARDGLAFGRGFGNHSFRHQLEDRIRDAQRPGHQWPAGMAQAYTGRMRVRSQDAGRIEVEGSEAAYGRGHSPAALRDYLKTLAFDAVTLPPPYASWLRGE</sequence>
<dbReference type="InterPro" id="IPR011010">
    <property type="entry name" value="DNA_brk_join_enz"/>
</dbReference>